<keyword evidence="1" id="KW-0732">Signal</keyword>
<dbReference type="AlphaFoldDB" id="A0A0A9FFR8"/>
<reference evidence="2" key="2">
    <citation type="journal article" date="2015" name="Data Brief">
        <title>Shoot transcriptome of the giant reed, Arundo donax.</title>
        <authorList>
            <person name="Barrero R.A."/>
            <person name="Guerrero F.D."/>
            <person name="Moolhuijzen P."/>
            <person name="Goolsby J.A."/>
            <person name="Tidwell J."/>
            <person name="Bellgard S.E."/>
            <person name="Bellgard M.I."/>
        </authorList>
    </citation>
    <scope>NUCLEOTIDE SEQUENCE</scope>
    <source>
        <tissue evidence="2">Shoot tissue taken approximately 20 cm above the soil surface</tissue>
    </source>
</reference>
<dbReference type="GO" id="GO:0004386">
    <property type="term" value="F:helicase activity"/>
    <property type="evidence" value="ECO:0007669"/>
    <property type="project" value="UniProtKB-KW"/>
</dbReference>
<name>A0A0A9FFR8_ARUDO</name>
<keyword evidence="2" id="KW-0547">Nucleotide-binding</keyword>
<evidence type="ECO:0000256" key="1">
    <source>
        <dbReference type="SAM" id="SignalP"/>
    </source>
</evidence>
<dbReference type="EMBL" id="GBRH01186734">
    <property type="protein sequence ID" value="JAE11162.1"/>
    <property type="molecule type" value="Transcribed_RNA"/>
</dbReference>
<keyword evidence="2" id="KW-0378">Hydrolase</keyword>
<proteinExistence type="predicted"/>
<keyword evidence="2" id="KW-0067">ATP-binding</keyword>
<feature type="chain" id="PRO_5002045779" evidence="1">
    <location>
        <begin position="17"/>
        <end position="37"/>
    </location>
</feature>
<reference evidence="2" key="1">
    <citation type="submission" date="2014-09" db="EMBL/GenBank/DDBJ databases">
        <authorList>
            <person name="Magalhaes I.L.F."/>
            <person name="Oliveira U."/>
            <person name="Santos F.R."/>
            <person name="Vidigal T.H.D.A."/>
            <person name="Brescovit A.D."/>
            <person name="Santos A.J."/>
        </authorList>
    </citation>
    <scope>NUCLEOTIDE SEQUENCE</scope>
    <source>
        <tissue evidence="2">Shoot tissue taken approximately 20 cm above the soil surface</tissue>
    </source>
</reference>
<keyword evidence="2" id="KW-0347">Helicase</keyword>
<evidence type="ECO:0000313" key="2">
    <source>
        <dbReference type="EMBL" id="JAE11162.1"/>
    </source>
</evidence>
<protein>
    <submittedName>
        <fullName evidence="2">ATP binding / ATP-dependent DNA helicase/ ATP-dependent helicase/ helicase/ nucleic acid binding</fullName>
    </submittedName>
</protein>
<sequence>MLVVARPLLLSWHVWRLLVQYFSCFHGSNGGTCCPAL</sequence>
<accession>A0A0A9FFR8</accession>
<feature type="signal peptide" evidence="1">
    <location>
        <begin position="1"/>
        <end position="16"/>
    </location>
</feature>
<organism evidence="2">
    <name type="scientific">Arundo donax</name>
    <name type="common">Giant reed</name>
    <name type="synonym">Donax arundinaceus</name>
    <dbReference type="NCBI Taxonomy" id="35708"/>
    <lineage>
        <taxon>Eukaryota</taxon>
        <taxon>Viridiplantae</taxon>
        <taxon>Streptophyta</taxon>
        <taxon>Embryophyta</taxon>
        <taxon>Tracheophyta</taxon>
        <taxon>Spermatophyta</taxon>
        <taxon>Magnoliopsida</taxon>
        <taxon>Liliopsida</taxon>
        <taxon>Poales</taxon>
        <taxon>Poaceae</taxon>
        <taxon>PACMAD clade</taxon>
        <taxon>Arundinoideae</taxon>
        <taxon>Arundineae</taxon>
        <taxon>Arundo</taxon>
    </lineage>
</organism>